<dbReference type="EMBL" id="QKZT01000025">
    <property type="protein sequence ID" value="PZX47492.1"/>
    <property type="molecule type" value="Genomic_DNA"/>
</dbReference>
<dbReference type="Pfam" id="PF01364">
    <property type="entry name" value="Peptidase_C25"/>
    <property type="match status" value="1"/>
</dbReference>
<dbReference type="AlphaFoldDB" id="A0A2W7SAB9"/>
<dbReference type="InterPro" id="IPR029031">
    <property type="entry name" value="Gingipain_N_sf"/>
</dbReference>
<feature type="domain" description="Gingipain" evidence="2">
    <location>
        <begin position="359"/>
        <end position="723"/>
    </location>
</feature>
<dbReference type="Gene3D" id="3.40.50.1460">
    <property type="match status" value="1"/>
</dbReference>
<evidence type="ECO:0000259" key="2">
    <source>
        <dbReference type="Pfam" id="PF01364"/>
    </source>
</evidence>
<dbReference type="GO" id="GO:0006508">
    <property type="term" value="P:proteolysis"/>
    <property type="evidence" value="ECO:0007669"/>
    <property type="project" value="InterPro"/>
</dbReference>
<dbReference type="OrthoDB" id="9809780at2"/>
<gene>
    <name evidence="3" type="ORF">LV85_03983</name>
</gene>
<sequence length="1084" mass="120188">MILQGQKTLFFLLFNFLLIGSASGQNSFFKFTISEEGIYKISATQAEQLGAASLSEISIYGYPGMLPQLLQSENLGLQEIPGLEKDGNLYFYLSSPNSFEFTEGQIEYQSNQFAESISYLIGISQNPKRIETITGELGNTTPSILYQWNWLKEDENNILNSGRTWYSRAVAPGVTRGYAFPLETNVSADWKIVGKIMARSTSDSEISLAVDDLSIAESSFEGIPSSTYGIKGLEAILDESFSPAGNKIERFRISFQALNPNDAGYFEYIGIGVPYSSESIDVGIYSLSQTQTFSISTLPDLSVWEIEDFYNPKALDISTGSSISGKKLIVFDKEKASGTSEFEPVNLELRLQSSWPDLLIIAPQELRNSAEKLSLHKIGMGIYSEVAYLDEIYDSFGYGNADLNAIRNFIAWHYHEGKKLQNVLILGKGTFDYKGVLGGRPNLVPIYTSRNSLNPLKTYSSDDYFSLLEFGQGNWEETREGDELMKIGVGRLPVINAQEAKIVVDKIIDYESKPKAGDWKKTLTLFADDGDNNIHLRDSEAHSNFLNTNHKEYKQVKLYLDRFEQERTGESQSSPQAKTALEETLNRGSLIINYIGHGNETTLTAEEVFMTSDIANWADQEHLALWMTATCEFGRHDSPFLRSAAEELLIAPNKGAIGLLTTGRPVFSSVNFSLNKAFMEEVFKLEDGQAQDLGSIFRNTKNQSQNGALNRNFSLLADPSMKLASPEFRIEFTSFKDPTSKKPLDTLSALQELEFEAEVINPSTGGIAVNFNGNYLIELYDKAAISQTLGDESNPVEFKEEKILLFKGSGKIVSGQIKGKMIIPKNIAMDFGEGTIRIFGESRNPDWEAFGFNTAIIGGTSGNIPEDNAGPEISAVFGGKEQAPFTFPSTSIGMDATFSDSSGINISGLLPSENLTVQINQNEPIVLNEFFKSENSTFTSGKVNFELKGLIEGKNLVTIQAWDILGNKTLFSQEITVKGSNKLQILRHKTYPNPTQIETHFELEHNQPGENLILSLAVYQADGKILFSESERLVKANAHIGDLSWFFLQSQTKYPAKGTYIYKLTLQSELDNSTDSVSGLIVIQ</sequence>
<comment type="caution">
    <text evidence="3">The sequence shown here is derived from an EMBL/GenBank/DDBJ whole genome shotgun (WGS) entry which is preliminary data.</text>
</comment>
<dbReference type="Proteomes" id="UP000248882">
    <property type="component" value="Unassembled WGS sequence"/>
</dbReference>
<dbReference type="CDD" id="cd02258">
    <property type="entry name" value="Peptidase_C25_N"/>
    <property type="match status" value="1"/>
</dbReference>
<dbReference type="SUPFAM" id="SSF52129">
    <property type="entry name" value="Caspase-like"/>
    <property type="match status" value="1"/>
</dbReference>
<name>A0A2W7SAB9_9BACT</name>
<dbReference type="RefSeq" id="WP_111322689.1">
    <property type="nucleotide sequence ID" value="NZ_QKZT01000025.1"/>
</dbReference>
<accession>A0A2W7SAB9</accession>
<keyword evidence="4" id="KW-1185">Reference proteome</keyword>
<keyword evidence="1" id="KW-0732">Signal</keyword>
<evidence type="ECO:0000313" key="3">
    <source>
        <dbReference type="EMBL" id="PZX47492.1"/>
    </source>
</evidence>
<dbReference type="NCBIfam" id="NF033707">
    <property type="entry name" value="T9SS_sortase"/>
    <property type="match status" value="1"/>
</dbReference>
<proteinExistence type="predicted"/>
<evidence type="ECO:0000313" key="4">
    <source>
        <dbReference type="Proteomes" id="UP000248882"/>
    </source>
</evidence>
<dbReference type="GO" id="GO:0008234">
    <property type="term" value="F:cysteine-type peptidase activity"/>
    <property type="evidence" value="ECO:0007669"/>
    <property type="project" value="InterPro"/>
</dbReference>
<organism evidence="3 4">
    <name type="scientific">Algoriphagus chordae</name>
    <dbReference type="NCBI Taxonomy" id="237019"/>
    <lineage>
        <taxon>Bacteria</taxon>
        <taxon>Pseudomonadati</taxon>
        <taxon>Bacteroidota</taxon>
        <taxon>Cytophagia</taxon>
        <taxon>Cytophagales</taxon>
        <taxon>Cyclobacteriaceae</taxon>
        <taxon>Algoriphagus</taxon>
    </lineage>
</organism>
<dbReference type="InterPro" id="IPR029030">
    <property type="entry name" value="Caspase-like_dom_sf"/>
</dbReference>
<reference evidence="3 4" key="1">
    <citation type="submission" date="2018-06" db="EMBL/GenBank/DDBJ databases">
        <title>Genomic Encyclopedia of Archaeal and Bacterial Type Strains, Phase II (KMG-II): from individual species to whole genera.</title>
        <authorList>
            <person name="Goeker M."/>
        </authorList>
    </citation>
    <scope>NUCLEOTIDE SEQUENCE [LARGE SCALE GENOMIC DNA]</scope>
    <source>
        <strain evidence="3 4">DSM 19830</strain>
    </source>
</reference>
<dbReference type="InterPro" id="IPR001769">
    <property type="entry name" value="Gingipain"/>
</dbReference>
<evidence type="ECO:0000256" key="1">
    <source>
        <dbReference type="ARBA" id="ARBA00022729"/>
    </source>
</evidence>
<dbReference type="Gene3D" id="3.40.50.10390">
    <property type="entry name" value="Gingipain r, domain 1"/>
    <property type="match status" value="1"/>
</dbReference>
<protein>
    <submittedName>
        <fullName evidence="3">Peptidase C25-like protein</fullName>
    </submittedName>
</protein>